<keyword evidence="16" id="KW-1185">Reference proteome</keyword>
<feature type="domain" description="Protein kinase" evidence="15">
    <location>
        <begin position="180"/>
        <end position="446"/>
    </location>
</feature>
<dbReference type="InterPro" id="IPR017441">
    <property type="entry name" value="Protein_kinase_ATP_BS"/>
</dbReference>
<gene>
    <name evidence="17" type="primary">LOC106473154</name>
</gene>
<dbReference type="EC" id="2.7.10.2" evidence="2"/>
<evidence type="ECO:0000259" key="14">
    <source>
        <dbReference type="PROSITE" id="PS50002"/>
    </source>
</evidence>
<feature type="region of interest" description="Disordered" evidence="13">
    <location>
        <begin position="545"/>
        <end position="567"/>
    </location>
</feature>
<dbReference type="InterPro" id="IPR050198">
    <property type="entry name" value="Non-receptor_tyrosine_kinases"/>
</dbReference>
<dbReference type="PROSITE" id="PS50011">
    <property type="entry name" value="PROTEIN_KINASE_DOM"/>
    <property type="match status" value="1"/>
</dbReference>
<keyword evidence="6 12" id="KW-0547">Nucleotide-binding</keyword>
<reference evidence="17" key="1">
    <citation type="submission" date="2025-08" db="UniProtKB">
        <authorList>
            <consortium name="RefSeq"/>
        </authorList>
    </citation>
    <scope>IDENTIFICATION</scope>
    <source>
        <tissue evidence="17">Muscle</tissue>
    </source>
</reference>
<dbReference type="Pfam" id="PF07714">
    <property type="entry name" value="PK_Tyr_Ser-Thr"/>
    <property type="match status" value="1"/>
</dbReference>
<dbReference type="Gene3D" id="3.30.200.20">
    <property type="entry name" value="Phosphorylase Kinase, domain 1"/>
    <property type="match status" value="1"/>
</dbReference>
<protein>
    <recommendedName>
        <fullName evidence="2">non-specific protein-tyrosine kinase</fullName>
        <ecNumber evidence="2">2.7.10.2</ecNumber>
    </recommendedName>
</protein>
<accession>A0ABM1BV67</accession>
<evidence type="ECO:0000256" key="10">
    <source>
        <dbReference type="ARBA" id="ARBA00047899"/>
    </source>
</evidence>
<dbReference type="Pfam" id="PF00018">
    <property type="entry name" value="SH3_1"/>
    <property type="match status" value="1"/>
</dbReference>
<evidence type="ECO:0000256" key="5">
    <source>
        <dbReference type="ARBA" id="ARBA00022679"/>
    </source>
</evidence>
<keyword evidence="4" id="KW-0963">Cytoplasm</keyword>
<sequence length="567" mass="64609">MDLSQDMNNEKVCFKLVCIPFGRYAVVIEGVCKMKGKKIKQSSYQDFPDLLHCENFTAMAGNADGIAWLFELLQDVQLEQFFVKIRDELQVTRLAHFDYVQPEDLERIGMGKPAARRLLDAVKKHRSTLWKKNLISKILPSTKIDKNTTLKNEPCLPTSPTHLISGASNALTCLVNDKDLILGSKLGDGSFGVVLKGEWVTPSERRIPVAVKVLKQDALAQPGAFEDFVKEVNAMHQMNHPNLIRLYGVVLSSPMKMVTELAPHGSLRDRLRKECHHTPIVQLVEYAVQIANGMAYLESRRFIHRDVAARNMLLATGYQIKIGDFGLMRALPKQEDCYIMTEQKKVPFPWCAPESLKSRQFSHASDTWMFGVTLWEMFTFGEEPWVGYNGAQILQKIDQESERLSLPEACPSVIYQLMLQCWAHKPADRPTFLALKDFLLEARPMVLKAVQGFEETDKLSVQIGDEIQVIDGRPEHYWWKGQNQRTFEIGLFPRRIGSPQRRKTNQDISKPLRHSFIHTGHLDASGKIWGSPSYIDEMYLRNPMEPPDILGMPEESPPAPRLPDRNK</sequence>
<dbReference type="RefSeq" id="XP_013789287.1">
    <property type="nucleotide sequence ID" value="XM_013933833.1"/>
</dbReference>
<dbReference type="PROSITE" id="PS00107">
    <property type="entry name" value="PROTEIN_KINASE_ATP"/>
    <property type="match status" value="1"/>
</dbReference>
<dbReference type="InterPro" id="IPR049587">
    <property type="entry name" value="TNK-like_SAM"/>
</dbReference>
<evidence type="ECO:0000256" key="9">
    <source>
        <dbReference type="ARBA" id="ARBA00023137"/>
    </source>
</evidence>
<dbReference type="PRINTS" id="PR00109">
    <property type="entry name" value="TYRKINASE"/>
</dbReference>
<dbReference type="InterPro" id="IPR037085">
    <property type="entry name" value="Cdc42-bd-like_dom_sf"/>
</dbReference>
<dbReference type="Pfam" id="PF22931">
    <property type="entry name" value="SAM_TNK"/>
    <property type="match status" value="1"/>
</dbReference>
<dbReference type="InterPro" id="IPR036028">
    <property type="entry name" value="SH3-like_dom_sf"/>
</dbReference>
<dbReference type="Pfam" id="PF09027">
    <property type="entry name" value="GTPase_binding"/>
    <property type="match status" value="1"/>
</dbReference>
<keyword evidence="5" id="KW-0808">Transferase</keyword>
<name>A0ABM1BV67_LIMPO</name>
<evidence type="ECO:0000256" key="3">
    <source>
        <dbReference type="ARBA" id="ARBA00022443"/>
    </source>
</evidence>
<evidence type="ECO:0000256" key="12">
    <source>
        <dbReference type="PROSITE-ProRule" id="PRU10141"/>
    </source>
</evidence>
<feature type="binding site" evidence="12">
    <location>
        <position position="212"/>
    </location>
    <ligand>
        <name>ATP</name>
        <dbReference type="ChEBI" id="CHEBI:30616"/>
    </ligand>
</feature>
<evidence type="ECO:0000313" key="17">
    <source>
        <dbReference type="RefSeq" id="XP_013789287.1"/>
    </source>
</evidence>
<evidence type="ECO:0000256" key="13">
    <source>
        <dbReference type="SAM" id="MobiDB-lite"/>
    </source>
</evidence>
<dbReference type="SMART" id="SM00219">
    <property type="entry name" value="TyrKc"/>
    <property type="match status" value="1"/>
</dbReference>
<feature type="domain" description="SH3" evidence="14">
    <location>
        <begin position="442"/>
        <end position="502"/>
    </location>
</feature>
<keyword evidence="8 12" id="KW-0067">ATP-binding</keyword>
<dbReference type="InterPro" id="IPR015116">
    <property type="entry name" value="Cdc42-bd-like"/>
</dbReference>
<dbReference type="CDD" id="cd05040">
    <property type="entry name" value="PTKc_Ack_like"/>
    <property type="match status" value="1"/>
</dbReference>
<dbReference type="InterPro" id="IPR001452">
    <property type="entry name" value="SH3_domain"/>
</dbReference>
<dbReference type="InterPro" id="IPR000719">
    <property type="entry name" value="Prot_kinase_dom"/>
</dbReference>
<comment type="subcellular location">
    <subcellularLocation>
        <location evidence="1">Cytoplasm</location>
    </subcellularLocation>
</comment>
<dbReference type="CDD" id="cd09539">
    <property type="entry name" value="SAM_TNK-like"/>
    <property type="match status" value="1"/>
</dbReference>
<dbReference type="Gene3D" id="1.10.510.10">
    <property type="entry name" value="Transferase(Phosphotransferase) domain 1"/>
    <property type="match status" value="1"/>
</dbReference>
<dbReference type="Gene3D" id="4.10.680.10">
    <property type="entry name" value="Cdc42-like binding domain"/>
    <property type="match status" value="1"/>
</dbReference>
<dbReference type="SUPFAM" id="SSF56112">
    <property type="entry name" value="Protein kinase-like (PK-like)"/>
    <property type="match status" value="1"/>
</dbReference>
<keyword evidence="7" id="KW-0418">Kinase</keyword>
<evidence type="ECO:0000256" key="4">
    <source>
        <dbReference type="ARBA" id="ARBA00022490"/>
    </source>
</evidence>
<dbReference type="SMART" id="SM00326">
    <property type="entry name" value="SH3"/>
    <property type="match status" value="1"/>
</dbReference>
<evidence type="ECO:0000256" key="6">
    <source>
        <dbReference type="ARBA" id="ARBA00022741"/>
    </source>
</evidence>
<dbReference type="PROSITE" id="PS00109">
    <property type="entry name" value="PROTEIN_KINASE_TYR"/>
    <property type="match status" value="1"/>
</dbReference>
<dbReference type="PANTHER" id="PTHR24418">
    <property type="entry name" value="TYROSINE-PROTEIN KINASE"/>
    <property type="match status" value="1"/>
</dbReference>
<evidence type="ECO:0000256" key="2">
    <source>
        <dbReference type="ARBA" id="ARBA00011903"/>
    </source>
</evidence>
<dbReference type="InterPro" id="IPR001245">
    <property type="entry name" value="Ser-Thr/Tyr_kinase_cat_dom"/>
</dbReference>
<dbReference type="SUPFAM" id="SSF50044">
    <property type="entry name" value="SH3-domain"/>
    <property type="match status" value="1"/>
</dbReference>
<feature type="non-terminal residue" evidence="17">
    <location>
        <position position="567"/>
    </location>
</feature>
<evidence type="ECO:0000259" key="15">
    <source>
        <dbReference type="PROSITE" id="PS50011"/>
    </source>
</evidence>
<dbReference type="GeneID" id="106473154"/>
<evidence type="ECO:0000256" key="1">
    <source>
        <dbReference type="ARBA" id="ARBA00004496"/>
    </source>
</evidence>
<dbReference type="InterPro" id="IPR011009">
    <property type="entry name" value="Kinase-like_dom_sf"/>
</dbReference>
<organism evidence="16 17">
    <name type="scientific">Limulus polyphemus</name>
    <name type="common">Atlantic horseshoe crab</name>
    <dbReference type="NCBI Taxonomy" id="6850"/>
    <lineage>
        <taxon>Eukaryota</taxon>
        <taxon>Metazoa</taxon>
        <taxon>Ecdysozoa</taxon>
        <taxon>Arthropoda</taxon>
        <taxon>Chelicerata</taxon>
        <taxon>Merostomata</taxon>
        <taxon>Xiphosura</taxon>
        <taxon>Limulidae</taxon>
        <taxon>Limulus</taxon>
    </lineage>
</organism>
<evidence type="ECO:0000256" key="11">
    <source>
        <dbReference type="PROSITE-ProRule" id="PRU00192"/>
    </source>
</evidence>
<evidence type="ECO:0000256" key="7">
    <source>
        <dbReference type="ARBA" id="ARBA00022777"/>
    </source>
</evidence>
<dbReference type="InterPro" id="IPR055175">
    <property type="entry name" value="ACK/TNK-like_SAM"/>
</dbReference>
<dbReference type="Proteomes" id="UP000694941">
    <property type="component" value="Unplaced"/>
</dbReference>
<keyword evidence="9" id="KW-0829">Tyrosine-protein kinase</keyword>
<evidence type="ECO:0000313" key="16">
    <source>
        <dbReference type="Proteomes" id="UP000694941"/>
    </source>
</evidence>
<evidence type="ECO:0000256" key="8">
    <source>
        <dbReference type="ARBA" id="ARBA00022840"/>
    </source>
</evidence>
<proteinExistence type="predicted"/>
<dbReference type="InterPro" id="IPR020635">
    <property type="entry name" value="Tyr_kinase_cat_dom"/>
</dbReference>
<comment type="catalytic activity">
    <reaction evidence="10">
        <text>L-threonyl-[protein] + ATP = O-phospho-L-threonyl-[protein] + ADP + H(+)</text>
        <dbReference type="Rhea" id="RHEA:46608"/>
        <dbReference type="Rhea" id="RHEA-COMP:11060"/>
        <dbReference type="Rhea" id="RHEA-COMP:11605"/>
        <dbReference type="ChEBI" id="CHEBI:15378"/>
        <dbReference type="ChEBI" id="CHEBI:30013"/>
        <dbReference type="ChEBI" id="CHEBI:30616"/>
        <dbReference type="ChEBI" id="CHEBI:61977"/>
        <dbReference type="ChEBI" id="CHEBI:456216"/>
        <dbReference type="EC" id="2.7.11.1"/>
    </reaction>
</comment>
<dbReference type="InterPro" id="IPR008266">
    <property type="entry name" value="Tyr_kinase_AS"/>
</dbReference>
<keyword evidence="3 11" id="KW-0728">SH3 domain</keyword>
<dbReference type="PROSITE" id="PS50002">
    <property type="entry name" value="SH3"/>
    <property type="match status" value="1"/>
</dbReference>